<dbReference type="SUPFAM" id="SSF53383">
    <property type="entry name" value="PLP-dependent transferases"/>
    <property type="match status" value="1"/>
</dbReference>
<evidence type="ECO:0000256" key="7">
    <source>
        <dbReference type="ARBA" id="ARBA00025785"/>
    </source>
</evidence>
<comment type="subunit">
    <text evidence="2">Homodimer.</text>
</comment>
<comment type="similarity">
    <text evidence="7">Belongs to the class-I pyridoxal-phosphate-dependent aminotransferase family. Alanine aminotransferase subfamily.</text>
</comment>
<sequence>MSSSRLILPSVQRVVNSGHVHRSSGWVRKGTEALYNKDWTTPSIVHSSRTMSSNLDSRSHVGRSKQLCIDNLNPNIKLMEYAVRGPLVIRASEIEKELEKGVKKPFKEVIKANIGDCHAMGQVPITFIRQVSQSCSILHIFKTDLFQTAQVNDGAVTSSVKGFLRMHWIGLWLKFCMSGPLILALVAYPELLDDPRFPTDVKERAKVLLAGCKGGSVGRLPSVDLTGIQTSITLSSSQSSMRGTPQPIRLLKWVPIIYVCYTGSYTDSPGIEVIRRHVAQYIERRDGIPSNWEDILLSAGASEGIKNVLKLLICDIGCKKPGVMVPIPQYPLYSATLAEFNMHQIGYYLDEEKGWSLEISELKRAIKEAKEVSEPRVIVVINPGNPTGQVLNRDNIVEIIKFAHEEDLFIFADEVYQDNVYAKTSKFHSFKRVLTEMGPPYNKIQLASFMSCSKGYMGECGLRGGYSEVINLDPKVKTMLLKSISASLCPTSLGQAVMDTVVNPPQPGEPSYERYKAEKEGVLKSLAERAKMVADSFNSFEGFSCNTVQGAMYAFPQLKIPEKAIKKAESLKQQPDVFYAFQLLEQTGICVVPGSGFGQKPGTYHFRTTILPQPEKLKTMLENFRDFHKKFLEEYK</sequence>
<dbReference type="EC" id="2.6.1.2" evidence="8"/>
<accession>A0A7R8VCZ2</accession>
<evidence type="ECO:0000259" key="10">
    <source>
        <dbReference type="Pfam" id="PF00155"/>
    </source>
</evidence>
<dbReference type="GO" id="GO:0042853">
    <property type="term" value="P:L-alanine catabolic process"/>
    <property type="evidence" value="ECO:0007669"/>
    <property type="project" value="UniProtKB-UniPathway"/>
</dbReference>
<name>A0A7R8VCZ2_TIMDO</name>
<evidence type="ECO:0000256" key="2">
    <source>
        <dbReference type="ARBA" id="ARBA00011738"/>
    </source>
</evidence>
<dbReference type="InterPro" id="IPR015422">
    <property type="entry name" value="PyrdxlP-dep_Trfase_small"/>
</dbReference>
<dbReference type="FunFam" id="3.90.1150.10:FF:000010">
    <property type="entry name" value="Alanine aminotransferase 2"/>
    <property type="match status" value="1"/>
</dbReference>
<keyword evidence="4" id="KW-0808">Transferase</keyword>
<feature type="domain" description="Aminotransferase class I/classII large" evidence="10">
    <location>
        <begin position="264"/>
        <end position="622"/>
    </location>
</feature>
<dbReference type="PANTHER" id="PTHR11751">
    <property type="entry name" value="ALANINE AMINOTRANSFERASE"/>
    <property type="match status" value="1"/>
</dbReference>
<dbReference type="Gene3D" id="3.90.1150.10">
    <property type="entry name" value="Aspartate Aminotransferase, domain 1"/>
    <property type="match status" value="2"/>
</dbReference>
<evidence type="ECO:0000256" key="6">
    <source>
        <dbReference type="ARBA" id="ARBA00025708"/>
    </source>
</evidence>
<dbReference type="CDD" id="cd00609">
    <property type="entry name" value="AAT_like"/>
    <property type="match status" value="1"/>
</dbReference>
<evidence type="ECO:0000256" key="1">
    <source>
        <dbReference type="ARBA" id="ARBA00001933"/>
    </source>
</evidence>
<dbReference type="InterPro" id="IPR004839">
    <property type="entry name" value="Aminotransferase_I/II_large"/>
</dbReference>
<dbReference type="FunFam" id="3.40.640.10:FF:000012">
    <property type="entry name" value="alanine aminotransferase 2"/>
    <property type="match status" value="1"/>
</dbReference>
<evidence type="ECO:0000313" key="11">
    <source>
        <dbReference type="EMBL" id="CAD7194760.1"/>
    </source>
</evidence>
<evidence type="ECO:0000256" key="5">
    <source>
        <dbReference type="ARBA" id="ARBA00022898"/>
    </source>
</evidence>
<dbReference type="InterPro" id="IPR045088">
    <property type="entry name" value="ALAT1/2-like"/>
</dbReference>
<comment type="pathway">
    <text evidence="6">Amino-acid degradation; L-alanine degradation via transaminase pathway; pyruvate from L-alanine: step 1/1.</text>
</comment>
<dbReference type="AlphaFoldDB" id="A0A7R8VCZ2"/>
<dbReference type="EMBL" id="OA564564">
    <property type="protein sequence ID" value="CAD7194760.1"/>
    <property type="molecule type" value="Genomic_DNA"/>
</dbReference>
<dbReference type="PANTHER" id="PTHR11751:SF29">
    <property type="entry name" value="ALANINE TRANSAMINASE"/>
    <property type="match status" value="1"/>
</dbReference>
<keyword evidence="5" id="KW-0663">Pyridoxal phosphate</keyword>
<evidence type="ECO:0000256" key="9">
    <source>
        <dbReference type="ARBA" id="ARBA00047412"/>
    </source>
</evidence>
<evidence type="ECO:0000256" key="4">
    <source>
        <dbReference type="ARBA" id="ARBA00022679"/>
    </source>
</evidence>
<dbReference type="InterPro" id="IPR015421">
    <property type="entry name" value="PyrdxlP-dep_Trfase_major"/>
</dbReference>
<gene>
    <name evidence="11" type="ORF">TDIB3V08_LOCUS1176</name>
</gene>
<evidence type="ECO:0000256" key="3">
    <source>
        <dbReference type="ARBA" id="ARBA00022576"/>
    </source>
</evidence>
<comment type="catalytic activity">
    <reaction evidence="9">
        <text>L-alanine + 2-oxoglutarate = pyruvate + L-glutamate</text>
        <dbReference type="Rhea" id="RHEA:19453"/>
        <dbReference type="ChEBI" id="CHEBI:15361"/>
        <dbReference type="ChEBI" id="CHEBI:16810"/>
        <dbReference type="ChEBI" id="CHEBI:29985"/>
        <dbReference type="ChEBI" id="CHEBI:57972"/>
        <dbReference type="EC" id="2.6.1.2"/>
    </reaction>
</comment>
<reference evidence="11" key="1">
    <citation type="submission" date="2020-11" db="EMBL/GenBank/DDBJ databases">
        <authorList>
            <person name="Tran Van P."/>
        </authorList>
    </citation>
    <scope>NUCLEOTIDE SEQUENCE</scope>
</reference>
<keyword evidence="3" id="KW-0032">Aminotransferase</keyword>
<evidence type="ECO:0000256" key="8">
    <source>
        <dbReference type="ARBA" id="ARBA00026106"/>
    </source>
</evidence>
<proteinExistence type="inferred from homology"/>
<protein>
    <recommendedName>
        <fullName evidence="8">alanine transaminase</fullName>
        <ecNumber evidence="8">2.6.1.2</ecNumber>
    </recommendedName>
</protein>
<organism evidence="11">
    <name type="scientific">Timema douglasi</name>
    <name type="common">Walking stick</name>
    <dbReference type="NCBI Taxonomy" id="61478"/>
    <lineage>
        <taxon>Eukaryota</taxon>
        <taxon>Metazoa</taxon>
        <taxon>Ecdysozoa</taxon>
        <taxon>Arthropoda</taxon>
        <taxon>Hexapoda</taxon>
        <taxon>Insecta</taxon>
        <taxon>Pterygota</taxon>
        <taxon>Neoptera</taxon>
        <taxon>Polyneoptera</taxon>
        <taxon>Phasmatodea</taxon>
        <taxon>Timematodea</taxon>
        <taxon>Timematoidea</taxon>
        <taxon>Timematidae</taxon>
        <taxon>Timema</taxon>
    </lineage>
</organism>
<dbReference type="GO" id="GO:0030170">
    <property type="term" value="F:pyridoxal phosphate binding"/>
    <property type="evidence" value="ECO:0007669"/>
    <property type="project" value="InterPro"/>
</dbReference>
<comment type="cofactor">
    <cofactor evidence="1">
        <name>pyridoxal 5'-phosphate</name>
        <dbReference type="ChEBI" id="CHEBI:597326"/>
    </cofactor>
</comment>
<dbReference type="GO" id="GO:0004021">
    <property type="term" value="F:L-alanine:2-oxoglutarate aminotransferase activity"/>
    <property type="evidence" value="ECO:0007669"/>
    <property type="project" value="UniProtKB-EC"/>
</dbReference>
<dbReference type="Pfam" id="PF00155">
    <property type="entry name" value="Aminotran_1_2"/>
    <property type="match status" value="1"/>
</dbReference>
<dbReference type="Gene3D" id="1.10.287.1970">
    <property type="match status" value="1"/>
</dbReference>
<dbReference type="Gene3D" id="3.40.640.10">
    <property type="entry name" value="Type I PLP-dependent aspartate aminotransferase-like (Major domain)"/>
    <property type="match status" value="1"/>
</dbReference>
<dbReference type="InterPro" id="IPR015424">
    <property type="entry name" value="PyrdxlP-dep_Trfase"/>
</dbReference>
<dbReference type="UniPathway" id="UPA00528">
    <property type="reaction ID" value="UER00586"/>
</dbReference>